<reference evidence="2" key="1">
    <citation type="submission" date="2021-09" db="EMBL/GenBank/DDBJ databases">
        <authorList>
            <consortium name="AG Swart"/>
            <person name="Singh M."/>
            <person name="Singh A."/>
            <person name="Seah K."/>
            <person name="Emmerich C."/>
        </authorList>
    </citation>
    <scope>NUCLEOTIDE SEQUENCE</scope>
    <source>
        <strain evidence="2">ATCC30299</strain>
    </source>
</reference>
<protein>
    <submittedName>
        <fullName evidence="2">Uncharacterized protein</fullName>
    </submittedName>
</protein>
<evidence type="ECO:0000313" key="2">
    <source>
        <dbReference type="EMBL" id="CAG9320016.1"/>
    </source>
</evidence>
<feature type="coiled-coil region" evidence="1">
    <location>
        <begin position="91"/>
        <end position="118"/>
    </location>
</feature>
<evidence type="ECO:0000256" key="1">
    <source>
        <dbReference type="SAM" id="Coils"/>
    </source>
</evidence>
<gene>
    <name evidence="2" type="ORF">BSTOLATCC_MIC25256</name>
</gene>
<dbReference type="AlphaFoldDB" id="A0AAU9J1A3"/>
<keyword evidence="1" id="KW-0175">Coiled coil</keyword>
<dbReference type="Proteomes" id="UP001162131">
    <property type="component" value="Unassembled WGS sequence"/>
</dbReference>
<name>A0AAU9J1A3_9CILI</name>
<dbReference type="EMBL" id="CAJZBQ010000024">
    <property type="protein sequence ID" value="CAG9320016.1"/>
    <property type="molecule type" value="Genomic_DNA"/>
</dbReference>
<comment type="caution">
    <text evidence="2">The sequence shown here is derived from an EMBL/GenBank/DDBJ whole genome shotgun (WGS) entry which is preliminary data.</text>
</comment>
<organism evidence="2 3">
    <name type="scientific">Blepharisma stoltei</name>
    <dbReference type="NCBI Taxonomy" id="1481888"/>
    <lineage>
        <taxon>Eukaryota</taxon>
        <taxon>Sar</taxon>
        <taxon>Alveolata</taxon>
        <taxon>Ciliophora</taxon>
        <taxon>Postciliodesmatophora</taxon>
        <taxon>Heterotrichea</taxon>
        <taxon>Heterotrichida</taxon>
        <taxon>Blepharismidae</taxon>
        <taxon>Blepharisma</taxon>
    </lineage>
</organism>
<accession>A0AAU9J1A3</accession>
<keyword evidence="3" id="KW-1185">Reference proteome</keyword>
<evidence type="ECO:0000313" key="3">
    <source>
        <dbReference type="Proteomes" id="UP001162131"/>
    </source>
</evidence>
<sequence>MIIKRLKQDENPYCHPIGKMFISLLNIKGWDRNILLEKILDYAVSRSPESAKSPLIAYIFNAKSNWERDHGNHESARTYLIKSKKMLGRSMSQKNNQVKMIERQLIEVEEEIAMKNSEK</sequence>
<proteinExistence type="predicted"/>